<dbReference type="AlphaFoldDB" id="A0A1G8EQA7"/>
<dbReference type="STRING" id="861298.SAMN04488136_1267"/>
<proteinExistence type="predicted"/>
<dbReference type="EMBL" id="FNDD01000026">
    <property type="protein sequence ID" value="SDH72091.1"/>
    <property type="molecule type" value="Genomic_DNA"/>
</dbReference>
<evidence type="ECO:0000313" key="3">
    <source>
        <dbReference type="Proteomes" id="UP000198854"/>
    </source>
</evidence>
<gene>
    <name evidence="2" type="ORF">SAMN04488136_1267</name>
</gene>
<keyword evidence="3" id="KW-1185">Reference proteome</keyword>
<evidence type="ECO:0000313" key="2">
    <source>
        <dbReference type="EMBL" id="SDH72091.1"/>
    </source>
</evidence>
<feature type="region of interest" description="Disordered" evidence="1">
    <location>
        <begin position="170"/>
        <end position="189"/>
    </location>
</feature>
<reference evidence="2 3" key="1">
    <citation type="submission" date="2016-10" db="EMBL/GenBank/DDBJ databases">
        <authorList>
            <person name="de Groot N.N."/>
        </authorList>
    </citation>
    <scope>NUCLEOTIDE SEQUENCE [LARGE SCALE GENOMIC DNA]</scope>
    <source>
        <strain evidence="2 3">CGMCC 1.10228</strain>
    </source>
</reference>
<dbReference type="Proteomes" id="UP000198854">
    <property type="component" value="Unassembled WGS sequence"/>
</dbReference>
<organism evidence="2 3">
    <name type="scientific">Vibrio xiamenensis</name>
    <dbReference type="NCBI Taxonomy" id="861298"/>
    <lineage>
        <taxon>Bacteria</taxon>
        <taxon>Pseudomonadati</taxon>
        <taxon>Pseudomonadota</taxon>
        <taxon>Gammaproteobacteria</taxon>
        <taxon>Vibrionales</taxon>
        <taxon>Vibrionaceae</taxon>
        <taxon>Vibrio</taxon>
    </lineage>
</organism>
<protein>
    <submittedName>
        <fullName evidence="2">Uncharacterized protein</fullName>
    </submittedName>
</protein>
<sequence length="189" mass="21591">MYMLRKLRNVISQFFSPKKAPDIKSDIALTTKLDDTHISHTSPNCMLALNFLGKDFLDVYEKEHNIILSHKTFGDGPVLDVREAGNAVYLDVDINGEILTFKSSSLSYKFFNGAFVTHTVADKYNSYKTFTEKKRRIKEEYRQAFQREAEPDEFHASSVLSEGNRWKKYGNDTSHAYSQTKGGGKGLHH</sequence>
<evidence type="ECO:0000256" key="1">
    <source>
        <dbReference type="SAM" id="MobiDB-lite"/>
    </source>
</evidence>
<feature type="compositionally biased region" description="Polar residues" evidence="1">
    <location>
        <begin position="171"/>
        <end position="180"/>
    </location>
</feature>
<accession>A0A1G8EQA7</accession>
<name>A0A1G8EQA7_9VIBR</name>